<dbReference type="PROSITE" id="PS00189">
    <property type="entry name" value="LIPOYL"/>
    <property type="match status" value="1"/>
</dbReference>
<dbReference type="SUPFAM" id="SSF51230">
    <property type="entry name" value="Single hybrid motif"/>
    <property type="match status" value="1"/>
</dbReference>
<dbReference type="InterPro" id="IPR011053">
    <property type="entry name" value="Single_hybrid_motif"/>
</dbReference>
<feature type="domain" description="Lipoyl-binding" evidence="6">
    <location>
        <begin position="5"/>
        <end position="80"/>
    </location>
</feature>
<reference evidence="8 9" key="1">
    <citation type="submission" date="2016-07" db="EMBL/GenBank/DDBJ databases">
        <title>Draft genome sequence of Prauserella muralis DSM 45305, isolated from a mould-covered wall in an indoor environment.</title>
        <authorList>
            <person name="Ruckert C."/>
            <person name="Albersmeier A."/>
            <person name="Jiang C.-L."/>
            <person name="Jiang Y."/>
            <person name="Kalinowski J."/>
            <person name="Schneider O."/>
            <person name="Winkler A."/>
            <person name="Zotchev S.B."/>
        </authorList>
    </citation>
    <scope>NUCLEOTIDE SEQUENCE [LARGE SCALE GENOMIC DNA]</scope>
    <source>
        <strain evidence="8 9">DSM 45305</strain>
    </source>
</reference>
<keyword evidence="4" id="KW-0012">Acyltransferase</keyword>
<evidence type="ECO:0000259" key="7">
    <source>
        <dbReference type="PROSITE" id="PS51826"/>
    </source>
</evidence>
<dbReference type="Proteomes" id="UP000249915">
    <property type="component" value="Unassembled WGS sequence"/>
</dbReference>
<evidence type="ECO:0000313" key="9">
    <source>
        <dbReference type="Proteomes" id="UP000249915"/>
    </source>
</evidence>
<dbReference type="OrthoDB" id="9805770at2"/>
<keyword evidence="4" id="KW-0808">Transferase</keyword>
<dbReference type="Pfam" id="PF02817">
    <property type="entry name" value="E3_binding"/>
    <property type="match status" value="1"/>
</dbReference>
<evidence type="ECO:0000256" key="3">
    <source>
        <dbReference type="ARBA" id="ARBA00022823"/>
    </source>
</evidence>
<dbReference type="PANTHER" id="PTHR23151:SF90">
    <property type="entry name" value="DIHYDROLIPOYLLYSINE-RESIDUE ACETYLTRANSFERASE COMPONENT OF PYRUVATE DEHYDROGENASE COMPLEX, MITOCHONDRIAL-RELATED"/>
    <property type="match status" value="1"/>
</dbReference>
<dbReference type="Gene3D" id="2.40.50.100">
    <property type="match status" value="1"/>
</dbReference>
<dbReference type="SUPFAM" id="SSF47005">
    <property type="entry name" value="Peripheral subunit-binding domain of 2-oxo acid dehydrogenase complex"/>
    <property type="match status" value="1"/>
</dbReference>
<dbReference type="InterPro" id="IPR023213">
    <property type="entry name" value="CAT-like_dom_sf"/>
</dbReference>
<dbReference type="RefSeq" id="WP_112281247.1">
    <property type="nucleotide sequence ID" value="NZ_MASW01000002.1"/>
</dbReference>
<evidence type="ECO:0000259" key="6">
    <source>
        <dbReference type="PROSITE" id="PS50968"/>
    </source>
</evidence>
<sequence>MVAREIPLVMPKMSMTMTEGVFVAWRRAVGDRVRQGDVVCEVTTDKVDMEVEATVDGTLSRLVAEPEDVIAVGEPIAYVASESDDLLEGLFDTPSPPPEPEREQEPGPRPAAVAVRAGGVAAVPAARRLAAARGIDLAAVRPTGPWNTIRLSDLDTVDTGEPPRERRPRGGRAVIARRMAASAEVPQFVLYRDVDLETAARSGHGWTAVFTAVLAAALRRHPALNARWVDGAPRPHEHVGVALAVDTERGLLAPVLTDPDRQSLDALSARIADVVARARTGRLELAELSAPATTTLSNLGGLGVEAFQALLTPPQATALSLGAVTPKVVPVPGGIGTRLRCTVGLSVDHRVADGADGARLLATVQELLDGELV</sequence>
<evidence type="ECO:0000256" key="1">
    <source>
        <dbReference type="ARBA" id="ARBA00001938"/>
    </source>
</evidence>
<dbReference type="PROSITE" id="PS50968">
    <property type="entry name" value="BIOTINYL_LIPOYL"/>
    <property type="match status" value="1"/>
</dbReference>
<accession>A0A2V4B1I9</accession>
<dbReference type="PANTHER" id="PTHR23151">
    <property type="entry name" value="DIHYDROLIPOAMIDE ACETYL/SUCCINYL-TRANSFERASE-RELATED"/>
    <property type="match status" value="1"/>
</dbReference>
<evidence type="ECO:0000313" key="8">
    <source>
        <dbReference type="EMBL" id="PXY27248.1"/>
    </source>
</evidence>
<dbReference type="InterPro" id="IPR004167">
    <property type="entry name" value="PSBD"/>
</dbReference>
<protein>
    <recommendedName>
        <fullName evidence="4">Dihydrolipoamide acetyltransferase component of pyruvate dehydrogenase complex</fullName>
        <ecNumber evidence="4">2.3.1.-</ecNumber>
    </recommendedName>
</protein>
<dbReference type="Pfam" id="PF00364">
    <property type="entry name" value="Biotin_lipoyl"/>
    <property type="match status" value="1"/>
</dbReference>
<evidence type="ECO:0000256" key="5">
    <source>
        <dbReference type="SAM" id="MobiDB-lite"/>
    </source>
</evidence>
<dbReference type="InterPro" id="IPR003016">
    <property type="entry name" value="2-oxoA_DH_lipoyl-BS"/>
</dbReference>
<dbReference type="Gene3D" id="3.30.559.10">
    <property type="entry name" value="Chloramphenicol acetyltransferase-like domain"/>
    <property type="match status" value="1"/>
</dbReference>
<comment type="similarity">
    <text evidence="2 4">Belongs to the 2-oxoacid dehydrogenase family.</text>
</comment>
<gene>
    <name evidence="8" type="ORF">BAY60_12365</name>
</gene>
<evidence type="ECO:0000256" key="4">
    <source>
        <dbReference type="RuleBase" id="RU003423"/>
    </source>
</evidence>
<dbReference type="Gene3D" id="4.10.320.10">
    <property type="entry name" value="E3-binding domain"/>
    <property type="match status" value="1"/>
</dbReference>
<dbReference type="InterPro" id="IPR045257">
    <property type="entry name" value="E2/Pdx1"/>
</dbReference>
<dbReference type="GO" id="GO:0006086">
    <property type="term" value="P:pyruvate decarboxylation to acetyl-CoA"/>
    <property type="evidence" value="ECO:0007669"/>
    <property type="project" value="InterPro"/>
</dbReference>
<organism evidence="8 9">
    <name type="scientific">Prauserella muralis</name>
    <dbReference type="NCBI Taxonomy" id="588067"/>
    <lineage>
        <taxon>Bacteria</taxon>
        <taxon>Bacillati</taxon>
        <taxon>Actinomycetota</taxon>
        <taxon>Actinomycetes</taxon>
        <taxon>Pseudonocardiales</taxon>
        <taxon>Pseudonocardiaceae</taxon>
        <taxon>Prauserella</taxon>
    </lineage>
</organism>
<feature type="domain" description="Peripheral subunit-binding (PSBD)" evidence="7">
    <location>
        <begin position="121"/>
        <end position="158"/>
    </location>
</feature>
<dbReference type="PROSITE" id="PS51826">
    <property type="entry name" value="PSBD"/>
    <property type="match status" value="1"/>
</dbReference>
<dbReference type="EC" id="2.3.1.-" evidence="4"/>
<dbReference type="Pfam" id="PF00198">
    <property type="entry name" value="2-oxoacid_dh"/>
    <property type="match status" value="1"/>
</dbReference>
<name>A0A2V4B1I9_9PSEU</name>
<dbReference type="InterPro" id="IPR000089">
    <property type="entry name" value="Biotin_lipoyl"/>
</dbReference>
<comment type="caution">
    <text evidence="8">The sequence shown here is derived from an EMBL/GenBank/DDBJ whole genome shotgun (WGS) entry which is preliminary data.</text>
</comment>
<proteinExistence type="inferred from homology"/>
<dbReference type="InterPro" id="IPR036625">
    <property type="entry name" value="E3-bd_dom_sf"/>
</dbReference>
<dbReference type="AlphaFoldDB" id="A0A2V4B1I9"/>
<dbReference type="EMBL" id="MASW01000002">
    <property type="protein sequence ID" value="PXY27248.1"/>
    <property type="molecule type" value="Genomic_DNA"/>
</dbReference>
<keyword evidence="3 4" id="KW-0450">Lipoyl</keyword>
<comment type="cofactor">
    <cofactor evidence="1 4">
        <name>(R)-lipoate</name>
        <dbReference type="ChEBI" id="CHEBI:83088"/>
    </cofactor>
</comment>
<dbReference type="SUPFAM" id="SSF52777">
    <property type="entry name" value="CoA-dependent acyltransferases"/>
    <property type="match status" value="1"/>
</dbReference>
<keyword evidence="9" id="KW-1185">Reference proteome</keyword>
<dbReference type="GO" id="GO:0016746">
    <property type="term" value="F:acyltransferase activity"/>
    <property type="evidence" value="ECO:0007669"/>
    <property type="project" value="UniProtKB-KW"/>
</dbReference>
<feature type="region of interest" description="Disordered" evidence="5">
    <location>
        <begin position="87"/>
        <end position="109"/>
    </location>
</feature>
<dbReference type="CDD" id="cd06849">
    <property type="entry name" value="lipoyl_domain"/>
    <property type="match status" value="1"/>
</dbReference>
<dbReference type="InterPro" id="IPR001078">
    <property type="entry name" value="2-oxoacid_DH_actylTfrase"/>
</dbReference>
<dbReference type="GO" id="GO:0045254">
    <property type="term" value="C:pyruvate dehydrogenase complex"/>
    <property type="evidence" value="ECO:0007669"/>
    <property type="project" value="InterPro"/>
</dbReference>
<evidence type="ECO:0000256" key="2">
    <source>
        <dbReference type="ARBA" id="ARBA00007317"/>
    </source>
</evidence>